<sequence length="430" mass="45620">MRRSIRGNRILAKPYRDLVTLGYLTLPATNGEDRRLARAHRLAAAVVSRHGRQDERRLRQILLRRVLHGRALPWPRGPLEAVPAAVSPADLDLLRALNALTAAGRAAYCLLAVEGRPPEEVTGILAGARVRDPAGALAEARTLANDVTLSLDPTVARLYARPVRRLRLALALVLAACAAAAAWPRPDLARPAGAAPSELAELAELEITRAAPDAWRAGAGPTLASWPPRGSRTDDTQLVRRAATAWGGGPVQLIFAGRVDDATVVLLRRHDQVARFTVAGGREDLRVTPAAGAGPLKLTGTRYLAPPWTREMWAAPLSGRAPRWRVLRLTGGVSEPVAAGTRGTCRQGPVLRLRAAADTGRGLPAPGEVRDLPSSSAVREPPGPKAGRGLPYTLLDVGGVSLADVSKDTFPAVKALGCAPGRRHAAVTER</sequence>
<evidence type="ECO:0008006" key="5">
    <source>
        <dbReference type="Google" id="ProtNLM"/>
    </source>
</evidence>
<keyword evidence="2" id="KW-0472">Membrane</keyword>
<protein>
    <recommendedName>
        <fullName evidence="5">RNA polymerase sigma factor 70 region 4 type 2 domain-containing protein</fullName>
    </recommendedName>
</protein>
<keyword evidence="2" id="KW-1133">Transmembrane helix</keyword>
<dbReference type="EMBL" id="JBITGY010000011">
    <property type="protein sequence ID" value="MFI6503223.1"/>
    <property type="molecule type" value="Genomic_DNA"/>
</dbReference>
<feature type="region of interest" description="Disordered" evidence="1">
    <location>
        <begin position="357"/>
        <end position="390"/>
    </location>
</feature>
<proteinExistence type="predicted"/>
<evidence type="ECO:0000256" key="2">
    <source>
        <dbReference type="SAM" id="Phobius"/>
    </source>
</evidence>
<name>A0ABW7Z717_9ACTN</name>
<accession>A0ABW7Z717</accession>
<evidence type="ECO:0000313" key="4">
    <source>
        <dbReference type="Proteomes" id="UP001612741"/>
    </source>
</evidence>
<feature type="transmembrane region" description="Helical" evidence="2">
    <location>
        <begin position="166"/>
        <end position="183"/>
    </location>
</feature>
<reference evidence="3 4" key="1">
    <citation type="submission" date="2024-10" db="EMBL/GenBank/DDBJ databases">
        <title>The Natural Products Discovery Center: Release of the First 8490 Sequenced Strains for Exploring Actinobacteria Biosynthetic Diversity.</title>
        <authorList>
            <person name="Kalkreuter E."/>
            <person name="Kautsar S.A."/>
            <person name="Yang D."/>
            <person name="Bader C.D."/>
            <person name="Teijaro C.N."/>
            <person name="Fluegel L."/>
            <person name="Davis C.M."/>
            <person name="Simpson J.R."/>
            <person name="Lauterbach L."/>
            <person name="Steele A.D."/>
            <person name="Gui C."/>
            <person name="Meng S."/>
            <person name="Li G."/>
            <person name="Viehrig K."/>
            <person name="Ye F."/>
            <person name="Su P."/>
            <person name="Kiefer A.F."/>
            <person name="Nichols A."/>
            <person name="Cepeda A.J."/>
            <person name="Yan W."/>
            <person name="Fan B."/>
            <person name="Jiang Y."/>
            <person name="Adhikari A."/>
            <person name="Zheng C.-J."/>
            <person name="Schuster L."/>
            <person name="Cowan T.M."/>
            <person name="Smanski M.J."/>
            <person name="Chevrette M.G."/>
            <person name="De Carvalho L.P.S."/>
            <person name="Shen B."/>
        </authorList>
    </citation>
    <scope>NUCLEOTIDE SEQUENCE [LARGE SCALE GENOMIC DNA]</scope>
    <source>
        <strain evidence="3 4">NPDC050545</strain>
    </source>
</reference>
<keyword evidence="2" id="KW-0812">Transmembrane</keyword>
<keyword evidence="4" id="KW-1185">Reference proteome</keyword>
<dbReference type="RefSeq" id="WP_397089011.1">
    <property type="nucleotide sequence ID" value="NZ_JBITGY010000011.1"/>
</dbReference>
<organism evidence="3 4">
    <name type="scientific">Nonomuraea typhae</name>
    <dbReference type="NCBI Taxonomy" id="2603600"/>
    <lineage>
        <taxon>Bacteria</taxon>
        <taxon>Bacillati</taxon>
        <taxon>Actinomycetota</taxon>
        <taxon>Actinomycetes</taxon>
        <taxon>Streptosporangiales</taxon>
        <taxon>Streptosporangiaceae</taxon>
        <taxon>Nonomuraea</taxon>
    </lineage>
</organism>
<comment type="caution">
    <text evidence="3">The sequence shown here is derived from an EMBL/GenBank/DDBJ whole genome shotgun (WGS) entry which is preliminary data.</text>
</comment>
<evidence type="ECO:0000313" key="3">
    <source>
        <dbReference type="EMBL" id="MFI6503223.1"/>
    </source>
</evidence>
<evidence type="ECO:0000256" key="1">
    <source>
        <dbReference type="SAM" id="MobiDB-lite"/>
    </source>
</evidence>
<gene>
    <name evidence="3" type="ORF">ACIBG2_37980</name>
</gene>
<dbReference type="Proteomes" id="UP001612741">
    <property type="component" value="Unassembled WGS sequence"/>
</dbReference>